<dbReference type="Gene3D" id="1.10.260.40">
    <property type="entry name" value="lambda repressor-like DNA-binding domains"/>
    <property type="match status" value="1"/>
</dbReference>
<dbReference type="InterPro" id="IPR041413">
    <property type="entry name" value="MLTR_LBD"/>
</dbReference>
<evidence type="ECO:0000313" key="2">
    <source>
        <dbReference type="EMBL" id="ADG77528.1"/>
    </source>
</evidence>
<dbReference type="CDD" id="cd00093">
    <property type="entry name" value="HTH_XRE"/>
    <property type="match status" value="1"/>
</dbReference>
<evidence type="ECO:0000259" key="1">
    <source>
        <dbReference type="PROSITE" id="PS50943"/>
    </source>
</evidence>
<reference evidence="2 3" key="2">
    <citation type="journal article" date="2011" name="Stand. Genomic Sci.">
        <title>Complete genome sequence of Tsukamurella paurometabola type strain (no. 33).</title>
        <authorList>
            <person name="Munk A.C."/>
            <person name="Lapidus A."/>
            <person name="Lucas S."/>
            <person name="Nolan M."/>
            <person name="Tice H."/>
            <person name="Cheng J.F."/>
            <person name="Del Rio T.G."/>
            <person name="Goodwin L."/>
            <person name="Pitluck S."/>
            <person name="Liolios K."/>
            <person name="Huntemann M."/>
            <person name="Ivanova N."/>
            <person name="Mavromatis K."/>
            <person name="Mikhailova N."/>
            <person name="Pati A."/>
            <person name="Chen A."/>
            <person name="Palaniappan K."/>
            <person name="Tapia R."/>
            <person name="Han C."/>
            <person name="Land M."/>
            <person name="Hauser L."/>
            <person name="Chang Y.J."/>
            <person name="Jeffries C.D."/>
            <person name="Brettin T."/>
            <person name="Yasawong M."/>
            <person name="Brambilla E.M."/>
            <person name="Rohde M."/>
            <person name="Sikorski J."/>
            <person name="Goker M."/>
            <person name="Detter J.C."/>
            <person name="Woyke T."/>
            <person name="Bristow J."/>
            <person name="Eisen J.A."/>
            <person name="Markowitz V."/>
            <person name="Hugenholtz P."/>
            <person name="Kyrpides N.C."/>
            <person name="Klenk H.P."/>
        </authorList>
    </citation>
    <scope>NUCLEOTIDE SEQUENCE [LARGE SCALE GENOMIC DNA]</scope>
    <source>
        <strain evidence="3">ATCC 8368 / DSM 20162 / CCUG 35730 / CIP 100753 / JCM 10117 / KCTC 9821 / NBRC 16120 / NCIMB 702349 / NCTC 13040</strain>
    </source>
</reference>
<dbReference type="InterPro" id="IPR010982">
    <property type="entry name" value="Lambda_DNA-bd_dom_sf"/>
</dbReference>
<dbReference type="RefSeq" id="WP_013125568.1">
    <property type="nucleotide sequence ID" value="NC_014158.1"/>
</dbReference>
<accession>D5UUF7</accession>
<dbReference type="SUPFAM" id="SSF47413">
    <property type="entry name" value="lambda repressor-like DNA-binding domains"/>
    <property type="match status" value="1"/>
</dbReference>
<dbReference type="EMBL" id="CP001966">
    <property type="protein sequence ID" value="ADG77528.1"/>
    <property type="molecule type" value="Genomic_DNA"/>
</dbReference>
<dbReference type="STRING" id="521096.Tpau_0894"/>
<dbReference type="KEGG" id="tpr:Tpau_0894"/>
<dbReference type="GO" id="GO:0003677">
    <property type="term" value="F:DNA binding"/>
    <property type="evidence" value="ECO:0007669"/>
    <property type="project" value="InterPro"/>
</dbReference>
<dbReference type="PANTHER" id="PTHR35010">
    <property type="entry name" value="BLL4672 PROTEIN-RELATED"/>
    <property type="match status" value="1"/>
</dbReference>
<dbReference type="Pfam" id="PF13560">
    <property type="entry name" value="HTH_31"/>
    <property type="match status" value="1"/>
</dbReference>
<dbReference type="AlphaFoldDB" id="D5UUF7"/>
<organism evidence="2 3">
    <name type="scientific">Tsukamurella paurometabola (strain ATCC 8368 / DSM 20162 / CCUG 35730 / CIP 100753 / JCM 10117 / KCTC 9821 / NBRC 16120 / NCIMB 702349 / NCTC 13040)</name>
    <name type="common">Corynebacterium paurometabolum</name>
    <dbReference type="NCBI Taxonomy" id="521096"/>
    <lineage>
        <taxon>Bacteria</taxon>
        <taxon>Bacillati</taxon>
        <taxon>Actinomycetota</taxon>
        <taxon>Actinomycetes</taxon>
        <taxon>Mycobacteriales</taxon>
        <taxon>Tsukamurellaceae</taxon>
        <taxon>Tsukamurella</taxon>
    </lineage>
</organism>
<reference evidence="3" key="1">
    <citation type="submission" date="2010-03" db="EMBL/GenBank/DDBJ databases">
        <title>The complete chromosome of Tsukamurella paurometabola DSM 20162.</title>
        <authorList>
            <consortium name="US DOE Joint Genome Institute (JGI-PGF)"/>
            <person name="Lucas S."/>
            <person name="Copeland A."/>
            <person name="Lapidus A."/>
            <person name="Glavina del Rio T."/>
            <person name="Dalin E."/>
            <person name="Tice H."/>
            <person name="Bruce D."/>
            <person name="Goodwin L."/>
            <person name="Pitluck S."/>
            <person name="Kyrpides N."/>
            <person name="Mavromatis K."/>
            <person name="Ivanova N."/>
            <person name="Mikhailova N."/>
            <person name="Munk A.C."/>
            <person name="Brettin T."/>
            <person name="Detter J.C."/>
            <person name="Tapia R."/>
            <person name="Han C."/>
            <person name="Larimer F."/>
            <person name="Land M."/>
            <person name="Hauser L."/>
            <person name="Markowitz V."/>
            <person name="Cheng J.-F."/>
            <person name="Hugenholtz P."/>
            <person name="Woyke T."/>
            <person name="Wu D."/>
            <person name="Jando M."/>
            <person name="Brambilla E."/>
            <person name="Klenk H.-P."/>
            <person name="Eisen J.A."/>
        </authorList>
    </citation>
    <scope>NUCLEOTIDE SEQUENCE [LARGE SCALE GENOMIC DNA]</scope>
    <source>
        <strain evidence="3">ATCC 8368 / DSM 20162 / CCUG 35730 / CIP 100753 / JCM 10117 / KCTC 9821 / NBRC 16120 / NCIMB 702349 / NCTC 13040</strain>
    </source>
</reference>
<evidence type="ECO:0000313" key="3">
    <source>
        <dbReference type="Proteomes" id="UP000001213"/>
    </source>
</evidence>
<sequence>MNCGDEIRQWRQRRRMTQLDLAVAVGVSTRHLSFVETGRSRPSRRLILEIGEGLDIPLVARNELLLAAGFAPRFTAHRLDDEPMRPVRAALDTVLAAHDPNPALVLGDGFDLVAANAGAAVLVDGVDDALLTPPINVMRLCLHPGGLAPRLINRVEVAESILARVRRSYDRTADPRLGALYDELREYAPEQPDAESGSAPEIFVPFRLTLRGGGQVRLVSTLTTFGSPRDAVLESLVLEAFYPGDEATRTALAAAAEDSADRAVRLVRRLPHLARYLT</sequence>
<dbReference type="PANTHER" id="PTHR35010:SF4">
    <property type="entry name" value="BLL5781 PROTEIN"/>
    <property type="match status" value="1"/>
</dbReference>
<dbReference type="InterPro" id="IPR001387">
    <property type="entry name" value="Cro/C1-type_HTH"/>
</dbReference>
<dbReference type="PROSITE" id="PS50943">
    <property type="entry name" value="HTH_CROC1"/>
    <property type="match status" value="1"/>
</dbReference>
<dbReference type="SMART" id="SM00530">
    <property type="entry name" value="HTH_XRE"/>
    <property type="match status" value="1"/>
</dbReference>
<dbReference type="Gene3D" id="3.30.450.180">
    <property type="match status" value="1"/>
</dbReference>
<dbReference type="Pfam" id="PF17765">
    <property type="entry name" value="MLTR_LBD"/>
    <property type="match status" value="1"/>
</dbReference>
<name>D5UUF7_TSUPD</name>
<feature type="domain" description="HTH cro/C1-type" evidence="1">
    <location>
        <begin position="7"/>
        <end position="61"/>
    </location>
</feature>
<dbReference type="Proteomes" id="UP000001213">
    <property type="component" value="Chromosome"/>
</dbReference>
<proteinExistence type="predicted"/>
<gene>
    <name evidence="2" type="ordered locus">Tpau_0894</name>
</gene>
<dbReference type="eggNOG" id="COG1396">
    <property type="taxonomic scope" value="Bacteria"/>
</dbReference>
<dbReference type="HOGENOM" id="CLU_083309_0_0_11"/>
<keyword evidence="3" id="KW-1185">Reference proteome</keyword>
<protein>
    <submittedName>
        <fullName evidence="2">Transcriptional regulator, XRE family</fullName>
    </submittedName>
</protein>